<evidence type="ECO:0008006" key="3">
    <source>
        <dbReference type="Google" id="ProtNLM"/>
    </source>
</evidence>
<evidence type="ECO:0000313" key="1">
    <source>
        <dbReference type="EMBL" id="GLX68012.1"/>
    </source>
</evidence>
<dbReference type="RefSeq" id="WP_284238765.1">
    <property type="nucleotide sequence ID" value="NZ_BSSQ01000010.1"/>
</dbReference>
<comment type="caution">
    <text evidence="1">The sequence shown here is derived from an EMBL/GenBank/DDBJ whole genome shotgun (WGS) entry which is preliminary data.</text>
</comment>
<proteinExistence type="predicted"/>
<reference evidence="1 2" key="1">
    <citation type="submission" date="2023-03" db="EMBL/GenBank/DDBJ databases">
        <title>Draft genome sequence of the bacteria which degrade cell wall of Tricholomamatutake.</title>
        <authorList>
            <person name="Konishi Y."/>
            <person name="Fukuta Y."/>
            <person name="Shirasaka N."/>
        </authorList>
    </citation>
    <scope>NUCLEOTIDE SEQUENCE [LARGE SCALE GENOMIC DNA]</scope>
    <source>
        <strain evidence="2">mu1</strain>
    </source>
</reference>
<evidence type="ECO:0000313" key="2">
    <source>
        <dbReference type="Proteomes" id="UP001157114"/>
    </source>
</evidence>
<protein>
    <recommendedName>
        <fullName evidence="3">DUF4304 domain-containing protein</fullName>
    </recommendedName>
</protein>
<dbReference type="InterPro" id="IPR025412">
    <property type="entry name" value="DUF4304"/>
</dbReference>
<organism evidence="1 2">
    <name type="scientific">Paenibacillus glycanilyticus</name>
    <dbReference type="NCBI Taxonomy" id="126569"/>
    <lineage>
        <taxon>Bacteria</taxon>
        <taxon>Bacillati</taxon>
        <taxon>Bacillota</taxon>
        <taxon>Bacilli</taxon>
        <taxon>Bacillales</taxon>
        <taxon>Paenibacillaceae</taxon>
        <taxon>Paenibacillus</taxon>
    </lineage>
</organism>
<dbReference type="Proteomes" id="UP001157114">
    <property type="component" value="Unassembled WGS sequence"/>
</dbReference>
<dbReference type="Pfam" id="PF14137">
    <property type="entry name" value="DUF4304"/>
    <property type="match status" value="1"/>
</dbReference>
<keyword evidence="2" id="KW-1185">Reference proteome</keyword>
<sequence>MIIIRIQDQIDIIIRDIISPFFKEKNFKKVGRNYFKLYDDFGFTFNIQSSQFNTKDSVRFTFNIGIFIPSAYRLNRGEDPPKRPKTIDCLNPLRIGFLKGIGDNWYEINEMTDISIIKQEIEQDLLSYVFPFYNKFNSVDNIIDISIESLKSGERIFHEMQLCTILISQGKRGKGEQLFIEYYNKRKKTKHSIENLVNYADKLHININTQK</sequence>
<dbReference type="EMBL" id="BSSQ01000010">
    <property type="protein sequence ID" value="GLX68012.1"/>
    <property type="molecule type" value="Genomic_DNA"/>
</dbReference>
<name>A0ABQ6GEE3_9BACL</name>
<accession>A0ABQ6GEE3</accession>
<gene>
    <name evidence="1" type="ORF">MU1_23570</name>
</gene>